<evidence type="ECO:0000259" key="2">
    <source>
        <dbReference type="Pfam" id="PF25967"/>
    </source>
</evidence>
<dbReference type="PANTHER" id="PTHR30469">
    <property type="entry name" value="MULTIDRUG RESISTANCE PROTEIN MDTA"/>
    <property type="match status" value="1"/>
</dbReference>
<protein>
    <submittedName>
        <fullName evidence="4">Multidrug resistance protein MdtE</fullName>
    </submittedName>
</protein>
<feature type="domain" description="CzcB-like barrel-sandwich hybrid" evidence="3">
    <location>
        <begin position="69"/>
        <end position="187"/>
    </location>
</feature>
<evidence type="ECO:0000259" key="3">
    <source>
        <dbReference type="Pfam" id="PF25973"/>
    </source>
</evidence>
<accession>A0AAJ5C140</accession>
<dbReference type="KEGG" id="smiz:4412673_02948"/>
<name>A0AAJ5C140_9SPHI</name>
<dbReference type="RefSeq" id="WP_093098168.1">
    <property type="nucleotide sequence ID" value="NZ_DAMDLF010000007.1"/>
</dbReference>
<evidence type="ECO:0000313" key="4">
    <source>
        <dbReference type="EMBL" id="SNV53710.1"/>
    </source>
</evidence>
<dbReference type="Proteomes" id="UP000215355">
    <property type="component" value="Chromosome 1"/>
</dbReference>
<organism evidence="4 5">
    <name type="scientific">Sphingobacterium mizutaii</name>
    <dbReference type="NCBI Taxonomy" id="1010"/>
    <lineage>
        <taxon>Bacteria</taxon>
        <taxon>Pseudomonadati</taxon>
        <taxon>Bacteroidota</taxon>
        <taxon>Sphingobacteriia</taxon>
        <taxon>Sphingobacteriales</taxon>
        <taxon>Sphingobacteriaceae</taxon>
        <taxon>Sphingobacterium</taxon>
    </lineage>
</organism>
<proteinExistence type="inferred from homology"/>
<reference evidence="4 5" key="1">
    <citation type="submission" date="2017-06" db="EMBL/GenBank/DDBJ databases">
        <authorList>
            <consortium name="Pathogen Informatics"/>
        </authorList>
    </citation>
    <scope>NUCLEOTIDE SEQUENCE [LARGE SCALE GENOMIC DNA]</scope>
    <source>
        <strain evidence="4 5">NCTC12149</strain>
    </source>
</reference>
<dbReference type="Gene3D" id="2.40.420.20">
    <property type="match status" value="1"/>
</dbReference>
<dbReference type="InterPro" id="IPR006143">
    <property type="entry name" value="RND_pump_MFP"/>
</dbReference>
<dbReference type="PANTHER" id="PTHR30469:SF15">
    <property type="entry name" value="HLYD FAMILY OF SECRETION PROTEINS"/>
    <property type="match status" value="1"/>
</dbReference>
<gene>
    <name evidence="4" type="primary">mdtE_2</name>
    <name evidence="4" type="ORF">SAMEA4412673_02948</name>
</gene>
<dbReference type="Gene3D" id="2.40.30.170">
    <property type="match status" value="1"/>
</dbReference>
<dbReference type="Gene3D" id="2.40.50.100">
    <property type="match status" value="1"/>
</dbReference>
<evidence type="ECO:0000256" key="1">
    <source>
        <dbReference type="ARBA" id="ARBA00009477"/>
    </source>
</evidence>
<dbReference type="InterPro" id="IPR058627">
    <property type="entry name" value="MdtA-like_C"/>
</dbReference>
<dbReference type="PROSITE" id="PS51257">
    <property type="entry name" value="PROKAR_LIPOPROTEIN"/>
    <property type="match status" value="1"/>
</dbReference>
<dbReference type="GO" id="GO:0015562">
    <property type="term" value="F:efflux transmembrane transporter activity"/>
    <property type="evidence" value="ECO:0007669"/>
    <property type="project" value="TreeGrafter"/>
</dbReference>
<dbReference type="Pfam" id="PF25967">
    <property type="entry name" value="RND-MFP_C"/>
    <property type="match status" value="1"/>
</dbReference>
<dbReference type="GO" id="GO:1990281">
    <property type="term" value="C:efflux pump complex"/>
    <property type="evidence" value="ECO:0007669"/>
    <property type="project" value="TreeGrafter"/>
</dbReference>
<feature type="domain" description="Multidrug resistance protein MdtA-like C-terminal permuted SH3" evidence="2">
    <location>
        <begin position="282"/>
        <end position="337"/>
    </location>
</feature>
<dbReference type="InterPro" id="IPR058647">
    <property type="entry name" value="BSH_CzcB-like"/>
</dbReference>
<dbReference type="EMBL" id="LT906468">
    <property type="protein sequence ID" value="SNV53710.1"/>
    <property type="molecule type" value="Genomic_DNA"/>
</dbReference>
<dbReference type="AlphaFoldDB" id="A0AAJ5C140"/>
<dbReference type="NCBIfam" id="TIGR01730">
    <property type="entry name" value="RND_mfp"/>
    <property type="match status" value="1"/>
</dbReference>
<dbReference type="Pfam" id="PF25973">
    <property type="entry name" value="BSH_CzcB"/>
    <property type="match status" value="1"/>
</dbReference>
<sequence length="351" mass="37514">MKLAYITILFAGIAISISSCKQAERKTEISVQDTIPVKLMPINVGSGDSGIEATGVFTTDDETVLSFKNGGVISKITVKEGDAVRKGQLLASVLSSEVDAKAGQAKLAVEKARRDFERASKLYRDSVATLEQMQNAKTALDVAQQDLKSVSFNQQYSNIYSPVSGYVLAKMANEGQVVGPGTPILQVNGASNANWKLKVGVGDQQWTQIKVGDPAKISTDAMPSDTLDAVVSKKSEGLDPQTGTFTIFLELKEKPSYKLASGIFGKSIIMSAGTKVGNQWRIPFSALLDGNGREGYVFITQDGKTAKKQKIKVAKIENDDVLVEAGLEQAQSIIISGSPYLLDGSAIVVKK</sequence>
<evidence type="ECO:0000313" key="5">
    <source>
        <dbReference type="Proteomes" id="UP000215355"/>
    </source>
</evidence>
<comment type="similarity">
    <text evidence="1">Belongs to the membrane fusion protein (MFP) (TC 8.A.1) family.</text>
</comment>
<dbReference type="SUPFAM" id="SSF111369">
    <property type="entry name" value="HlyD-like secretion proteins"/>
    <property type="match status" value="1"/>
</dbReference>